<dbReference type="CDD" id="cd08760">
    <property type="entry name" value="Cyt_b561_FRRS1_like"/>
    <property type="match status" value="1"/>
</dbReference>
<feature type="transmembrane region" description="Helical" evidence="8">
    <location>
        <begin position="366"/>
        <end position="386"/>
    </location>
</feature>
<proteinExistence type="predicted"/>
<reference evidence="10" key="2">
    <citation type="submission" date="2025-09" db="UniProtKB">
        <authorList>
            <consortium name="Ensembl"/>
        </authorList>
    </citation>
    <scope>IDENTIFICATION</scope>
</reference>
<evidence type="ECO:0000313" key="10">
    <source>
        <dbReference type="Ensembl" id="ENSEBUP00000027851.1"/>
    </source>
</evidence>
<dbReference type="Pfam" id="PF03188">
    <property type="entry name" value="Cytochrom_B561"/>
    <property type="match status" value="1"/>
</dbReference>
<feature type="transmembrane region" description="Helical" evidence="8">
    <location>
        <begin position="316"/>
        <end position="336"/>
    </location>
</feature>
<dbReference type="Proteomes" id="UP000694388">
    <property type="component" value="Unplaced"/>
</dbReference>
<keyword evidence="3" id="KW-0813">Transport</keyword>
<evidence type="ECO:0000256" key="3">
    <source>
        <dbReference type="ARBA" id="ARBA00022448"/>
    </source>
</evidence>
<evidence type="ECO:0000256" key="5">
    <source>
        <dbReference type="ARBA" id="ARBA00022982"/>
    </source>
</evidence>
<comment type="cofactor">
    <cofactor evidence="1">
        <name>heme b</name>
        <dbReference type="ChEBI" id="CHEBI:60344"/>
    </cofactor>
</comment>
<name>A0A8C4RD96_EPTBU</name>
<dbReference type="PANTHER" id="PTHR23130:SF171">
    <property type="entry name" value="OS01G0895300 PROTEIN"/>
    <property type="match status" value="1"/>
</dbReference>
<protein>
    <recommendedName>
        <fullName evidence="9">Cytochrome b561 domain-containing protein</fullName>
    </recommendedName>
</protein>
<dbReference type="GO" id="GO:0016020">
    <property type="term" value="C:membrane"/>
    <property type="evidence" value="ECO:0007669"/>
    <property type="project" value="UniProtKB-SubCell"/>
</dbReference>
<keyword evidence="11" id="KW-1185">Reference proteome</keyword>
<dbReference type="InterPro" id="IPR006593">
    <property type="entry name" value="Cyt_b561/ferric_Rdtase_TM"/>
</dbReference>
<keyword evidence="4 8" id="KW-0812">Transmembrane</keyword>
<evidence type="ECO:0000256" key="6">
    <source>
        <dbReference type="ARBA" id="ARBA00022989"/>
    </source>
</evidence>
<dbReference type="PANTHER" id="PTHR23130">
    <property type="entry name" value="CYTOCHROME B561 AND DOMON DOMAIN-CONTAINING PROTEIN"/>
    <property type="match status" value="1"/>
</dbReference>
<reference evidence="10" key="1">
    <citation type="submission" date="2025-08" db="UniProtKB">
        <authorList>
            <consortium name="Ensembl"/>
        </authorList>
    </citation>
    <scope>IDENTIFICATION</scope>
</reference>
<dbReference type="GeneTree" id="ENSGT00940000157704"/>
<evidence type="ECO:0000256" key="7">
    <source>
        <dbReference type="ARBA" id="ARBA00023136"/>
    </source>
</evidence>
<keyword evidence="5" id="KW-0249">Electron transport</keyword>
<dbReference type="AlphaFoldDB" id="A0A8C4RD96"/>
<feature type="transmembrane region" description="Helical" evidence="8">
    <location>
        <begin position="278"/>
        <end position="301"/>
    </location>
</feature>
<evidence type="ECO:0000313" key="11">
    <source>
        <dbReference type="Proteomes" id="UP000694388"/>
    </source>
</evidence>
<organism evidence="10 11">
    <name type="scientific">Eptatretus burgeri</name>
    <name type="common">Inshore hagfish</name>
    <dbReference type="NCBI Taxonomy" id="7764"/>
    <lineage>
        <taxon>Eukaryota</taxon>
        <taxon>Metazoa</taxon>
        <taxon>Chordata</taxon>
        <taxon>Craniata</taxon>
        <taxon>Vertebrata</taxon>
        <taxon>Cyclostomata</taxon>
        <taxon>Myxini</taxon>
        <taxon>Myxiniformes</taxon>
        <taxon>Myxinidae</taxon>
        <taxon>Eptatretinae</taxon>
        <taxon>Eptatretus</taxon>
    </lineage>
</organism>
<feature type="transmembrane region" description="Helical" evidence="8">
    <location>
        <begin position="204"/>
        <end position="223"/>
    </location>
</feature>
<dbReference type="Ensembl" id="ENSEBUT00000028427.1">
    <property type="protein sequence ID" value="ENSEBUP00000027851.1"/>
    <property type="gene ID" value="ENSEBUG00000017037.1"/>
</dbReference>
<evidence type="ECO:0000256" key="1">
    <source>
        <dbReference type="ARBA" id="ARBA00001970"/>
    </source>
</evidence>
<evidence type="ECO:0000256" key="2">
    <source>
        <dbReference type="ARBA" id="ARBA00004370"/>
    </source>
</evidence>
<feature type="domain" description="Cytochrome b561" evidence="9">
    <location>
        <begin position="123"/>
        <end position="336"/>
    </location>
</feature>
<keyword evidence="7 8" id="KW-0472">Membrane</keyword>
<feature type="transmembrane region" description="Helical" evidence="8">
    <location>
        <begin position="235"/>
        <end position="254"/>
    </location>
</feature>
<evidence type="ECO:0000256" key="4">
    <source>
        <dbReference type="ARBA" id="ARBA00022692"/>
    </source>
</evidence>
<accession>A0A8C4RD96</accession>
<comment type="subcellular location">
    <subcellularLocation>
        <location evidence="2">Membrane</location>
    </subcellularLocation>
</comment>
<evidence type="ECO:0000259" key="9">
    <source>
        <dbReference type="PROSITE" id="PS50939"/>
    </source>
</evidence>
<dbReference type="Gene3D" id="1.20.120.1770">
    <property type="match status" value="1"/>
</dbReference>
<dbReference type="SMART" id="SM00665">
    <property type="entry name" value="B561"/>
    <property type="match status" value="1"/>
</dbReference>
<keyword evidence="6 8" id="KW-1133">Transmembrane helix</keyword>
<dbReference type="PROSITE" id="PS50939">
    <property type="entry name" value="CYTOCHROME_B561"/>
    <property type="match status" value="1"/>
</dbReference>
<feature type="transmembrane region" description="Helical" evidence="8">
    <location>
        <begin position="162"/>
        <end position="183"/>
    </location>
</feature>
<sequence>MKKEEIVLEISFVTKQNKKLRHTVPTSLSRCARNPNSNFILASTTIKYLSLLTLDLWRSEPVKIVFSWRLWGECNMHAIPIGLPSLFCFVLLCGHQDTQWNGHCGNERPGYRVPRPRFFYRCMDGMVHHHHRQPLVAGPIIPTGPPAEMVGRRGPLYLKTHAALMVTVWLGLVSFGILVARFYRFAWSTQQLCSQKVWFQMHRTAMVMAFVLTIVAVSLAFVYRGGWSTVAGVHAYLGIIVVVLVVIQPIMALFRPHPEAPKVLHLVMKMSLLCSRRYIFNWVHWAVGMSAWILAVATVFLGVDVRTLDLPDPVDAVPVAGLVLWHILIEVVLEVYNRIKHHPGWLTRFWNNQQSAPMKGSKFHTVLLVMYILGLLAFLLYFYTLIARF</sequence>
<evidence type="ECO:0000256" key="8">
    <source>
        <dbReference type="SAM" id="Phobius"/>
    </source>
</evidence>